<feature type="transmembrane region" description="Helical" evidence="7">
    <location>
        <begin position="197"/>
        <end position="216"/>
    </location>
</feature>
<evidence type="ECO:0000259" key="8">
    <source>
        <dbReference type="PROSITE" id="PS50928"/>
    </source>
</evidence>
<dbReference type="SUPFAM" id="SSF161098">
    <property type="entry name" value="MetI-like"/>
    <property type="match status" value="1"/>
</dbReference>
<dbReference type="GO" id="GO:0055085">
    <property type="term" value="P:transmembrane transport"/>
    <property type="evidence" value="ECO:0007669"/>
    <property type="project" value="InterPro"/>
</dbReference>
<reference evidence="9 10" key="1">
    <citation type="submission" date="2019-07" db="EMBL/GenBank/DDBJ databases">
        <title>Deinococcus detaillus sp. nov., isolated from humus soil in Antarctica.</title>
        <authorList>
            <person name="Zhang K."/>
        </authorList>
    </citation>
    <scope>NUCLEOTIDE SEQUENCE [LARGE SCALE GENOMIC DNA]</scope>
    <source>
        <strain evidence="9 10">H1</strain>
    </source>
</reference>
<keyword evidence="10" id="KW-1185">Reference proteome</keyword>
<keyword evidence="4 7" id="KW-0812">Transmembrane</keyword>
<evidence type="ECO:0000256" key="4">
    <source>
        <dbReference type="ARBA" id="ARBA00022692"/>
    </source>
</evidence>
<feature type="transmembrane region" description="Helical" evidence="7">
    <location>
        <begin position="60"/>
        <end position="85"/>
    </location>
</feature>
<evidence type="ECO:0000256" key="3">
    <source>
        <dbReference type="ARBA" id="ARBA00022475"/>
    </source>
</evidence>
<dbReference type="PANTHER" id="PTHR30193:SF44">
    <property type="entry name" value="LACTOSE TRANSPORT SYSTEM PERMEASE PROTEIN LACF"/>
    <property type="match status" value="1"/>
</dbReference>
<dbReference type="InterPro" id="IPR000515">
    <property type="entry name" value="MetI-like"/>
</dbReference>
<sequence>MSWWLFVPTLLPVVVLSVWPLLQGVYLGFTDYTLGAESRKFIWFGNFAKMFSDRQFWSSFQIGAVWTVTVTAGVIVLGMGLALLLNARLPGQAVARVLVLIPWAIPPVIKGMIWRLIYHPSSGFLNGFLVSVGILKSPIDWLGSFTWALPAVIVVGIWTGLPQATVVLLAGLQTIPEDLHEAASLDGASSWQQLRHVTLPLMMPVILAVSALEFMWNFNSFGLVYTLTEGGPAGTTRLPMLFAYEEAFRYGNIAYASALGLAIVLIIGLALLYSVRSQFLSATKAAA</sequence>
<evidence type="ECO:0000313" key="10">
    <source>
        <dbReference type="Proteomes" id="UP000316092"/>
    </source>
</evidence>
<comment type="subcellular location">
    <subcellularLocation>
        <location evidence="1 7">Cell membrane</location>
        <topology evidence="1 7">Multi-pass membrane protein</topology>
    </subcellularLocation>
</comment>
<dbReference type="InterPro" id="IPR051393">
    <property type="entry name" value="ABC_transporter_permease"/>
</dbReference>
<dbReference type="EMBL" id="VKDB01000029">
    <property type="protein sequence ID" value="TSA80559.1"/>
    <property type="molecule type" value="Genomic_DNA"/>
</dbReference>
<keyword evidence="5 7" id="KW-1133">Transmembrane helix</keyword>
<dbReference type="GO" id="GO:0005886">
    <property type="term" value="C:plasma membrane"/>
    <property type="evidence" value="ECO:0007669"/>
    <property type="project" value="UniProtKB-SubCell"/>
</dbReference>
<evidence type="ECO:0000256" key="2">
    <source>
        <dbReference type="ARBA" id="ARBA00022448"/>
    </source>
</evidence>
<evidence type="ECO:0000256" key="7">
    <source>
        <dbReference type="RuleBase" id="RU363032"/>
    </source>
</evidence>
<dbReference type="InterPro" id="IPR035906">
    <property type="entry name" value="MetI-like_sf"/>
</dbReference>
<dbReference type="Proteomes" id="UP000316092">
    <property type="component" value="Unassembled WGS sequence"/>
</dbReference>
<dbReference type="AlphaFoldDB" id="A0A553UK36"/>
<keyword evidence="2 7" id="KW-0813">Transport</keyword>
<comment type="caution">
    <text evidence="9">The sequence shown here is derived from an EMBL/GenBank/DDBJ whole genome shotgun (WGS) entry which is preliminary data.</text>
</comment>
<evidence type="ECO:0000256" key="5">
    <source>
        <dbReference type="ARBA" id="ARBA00022989"/>
    </source>
</evidence>
<feature type="transmembrane region" description="Helical" evidence="7">
    <location>
        <begin position="253"/>
        <end position="275"/>
    </location>
</feature>
<dbReference type="PANTHER" id="PTHR30193">
    <property type="entry name" value="ABC TRANSPORTER PERMEASE PROTEIN"/>
    <property type="match status" value="1"/>
</dbReference>
<comment type="similarity">
    <text evidence="7">Belongs to the binding-protein-dependent transport system permease family.</text>
</comment>
<feature type="transmembrane region" description="Helical" evidence="7">
    <location>
        <begin position="97"/>
        <end position="117"/>
    </location>
</feature>
<evidence type="ECO:0000313" key="9">
    <source>
        <dbReference type="EMBL" id="TSA80559.1"/>
    </source>
</evidence>
<gene>
    <name evidence="9" type="ORF">FNU79_16465</name>
</gene>
<dbReference type="Gene3D" id="1.10.3720.10">
    <property type="entry name" value="MetI-like"/>
    <property type="match status" value="1"/>
</dbReference>
<accession>A0A553UK36</accession>
<dbReference type="CDD" id="cd06261">
    <property type="entry name" value="TM_PBP2"/>
    <property type="match status" value="1"/>
</dbReference>
<name>A0A553UK36_9DEIO</name>
<protein>
    <submittedName>
        <fullName evidence="9">Sugar ABC transporter permease</fullName>
    </submittedName>
</protein>
<proteinExistence type="inferred from homology"/>
<keyword evidence="3" id="KW-1003">Cell membrane</keyword>
<evidence type="ECO:0000256" key="6">
    <source>
        <dbReference type="ARBA" id="ARBA00023136"/>
    </source>
</evidence>
<dbReference type="Pfam" id="PF00528">
    <property type="entry name" value="BPD_transp_1"/>
    <property type="match status" value="1"/>
</dbReference>
<evidence type="ECO:0000256" key="1">
    <source>
        <dbReference type="ARBA" id="ARBA00004651"/>
    </source>
</evidence>
<dbReference type="OrthoDB" id="9787541at2"/>
<keyword evidence="6 7" id="KW-0472">Membrane</keyword>
<dbReference type="PROSITE" id="PS50928">
    <property type="entry name" value="ABC_TM1"/>
    <property type="match status" value="1"/>
</dbReference>
<organism evidence="9 10">
    <name type="scientific">Deinococcus detaillensis</name>
    <dbReference type="NCBI Taxonomy" id="2592048"/>
    <lineage>
        <taxon>Bacteria</taxon>
        <taxon>Thermotogati</taxon>
        <taxon>Deinococcota</taxon>
        <taxon>Deinococci</taxon>
        <taxon>Deinococcales</taxon>
        <taxon>Deinococcaceae</taxon>
        <taxon>Deinococcus</taxon>
    </lineage>
</organism>
<feature type="transmembrane region" description="Helical" evidence="7">
    <location>
        <begin position="147"/>
        <end position="170"/>
    </location>
</feature>
<feature type="domain" description="ABC transmembrane type-1" evidence="8">
    <location>
        <begin position="60"/>
        <end position="274"/>
    </location>
</feature>